<evidence type="ECO:0000256" key="5">
    <source>
        <dbReference type="ARBA" id="ARBA00023163"/>
    </source>
</evidence>
<dbReference type="GO" id="GO:0000976">
    <property type="term" value="F:transcription cis-regulatory region binding"/>
    <property type="evidence" value="ECO:0007669"/>
    <property type="project" value="TreeGrafter"/>
</dbReference>
<dbReference type="InterPro" id="IPR001867">
    <property type="entry name" value="OmpR/PhoB-type_DNA-bd"/>
</dbReference>
<sequence length="223" mass="25641">MRLLIVEDQKRTADFICKGFNEYQFQADAVYDGAEAIYQLSEINYDVVVLDVMLPIMDGWTVLEKIRELKPDLPVLMLSACDDVDSRVRGLEMGAYDYLIKPFSFNELLARVKSLLRRKPHDNPILLSIDDLTLDLQKHTAKRGERKLTLTAKEFKLLTLMLRRSGEVLSRTSIAEQVWDIHFDSNTNIIDVAIKRLREKVDTADSTKLIHTVRGVGYVLEVR</sequence>
<feature type="domain" description="OmpR/PhoB-type" evidence="9">
    <location>
        <begin position="124"/>
        <end position="222"/>
    </location>
</feature>
<keyword evidence="11" id="KW-1185">Reference proteome</keyword>
<dbReference type="Gene3D" id="3.40.50.2300">
    <property type="match status" value="1"/>
</dbReference>
<dbReference type="RefSeq" id="WP_058440390.1">
    <property type="nucleotide sequence ID" value="NZ_CAAAHU010000001.1"/>
</dbReference>
<gene>
    <name evidence="10" type="ORF">Lbru_0283</name>
</gene>
<evidence type="ECO:0000256" key="7">
    <source>
        <dbReference type="PROSITE-ProRule" id="PRU01091"/>
    </source>
</evidence>
<dbReference type="GO" id="GO:0006355">
    <property type="term" value="P:regulation of DNA-templated transcription"/>
    <property type="evidence" value="ECO:0007669"/>
    <property type="project" value="InterPro"/>
</dbReference>
<dbReference type="SMART" id="SM00862">
    <property type="entry name" value="Trans_reg_C"/>
    <property type="match status" value="1"/>
</dbReference>
<keyword evidence="5" id="KW-0804">Transcription</keyword>
<dbReference type="OrthoDB" id="9802426at2"/>
<keyword evidence="4 7" id="KW-0238">DNA-binding</keyword>
<dbReference type="EMBL" id="LNXV01000003">
    <property type="protein sequence ID" value="KTC87054.1"/>
    <property type="molecule type" value="Genomic_DNA"/>
</dbReference>
<evidence type="ECO:0000313" key="10">
    <source>
        <dbReference type="EMBL" id="KTC87054.1"/>
    </source>
</evidence>
<proteinExistence type="predicted"/>
<dbReference type="PATRIC" id="fig|29422.6.peg.296"/>
<dbReference type="InterPro" id="IPR001789">
    <property type="entry name" value="Sig_transdc_resp-reg_receiver"/>
</dbReference>
<protein>
    <submittedName>
        <fullName evidence="10">Two component response regulator</fullName>
    </submittedName>
</protein>
<dbReference type="PANTHER" id="PTHR48111:SF76">
    <property type="entry name" value="TWO-COMPONENT RESPONSE REGULATOR"/>
    <property type="match status" value="1"/>
</dbReference>
<feature type="domain" description="Response regulatory" evidence="8">
    <location>
        <begin position="2"/>
        <end position="116"/>
    </location>
</feature>
<evidence type="ECO:0000259" key="8">
    <source>
        <dbReference type="PROSITE" id="PS50110"/>
    </source>
</evidence>
<comment type="caution">
    <text evidence="10">The sequence shown here is derived from an EMBL/GenBank/DDBJ whole genome shotgun (WGS) entry which is preliminary data.</text>
</comment>
<dbReference type="Gene3D" id="1.10.10.10">
    <property type="entry name" value="Winged helix-like DNA-binding domain superfamily/Winged helix DNA-binding domain"/>
    <property type="match status" value="1"/>
</dbReference>
<dbReference type="GO" id="GO:0032993">
    <property type="term" value="C:protein-DNA complex"/>
    <property type="evidence" value="ECO:0007669"/>
    <property type="project" value="TreeGrafter"/>
</dbReference>
<reference evidence="10 11" key="1">
    <citation type="submission" date="2015-11" db="EMBL/GenBank/DDBJ databases">
        <title>Genomic analysis of 38 Legionella species identifies large and diverse effector repertoires.</title>
        <authorList>
            <person name="Burstein D."/>
            <person name="Amaro F."/>
            <person name="Zusman T."/>
            <person name="Lifshitz Z."/>
            <person name="Cohen O."/>
            <person name="Gilbert J.A."/>
            <person name="Pupko T."/>
            <person name="Shuman H.A."/>
            <person name="Segal G."/>
        </authorList>
    </citation>
    <scope>NUCLEOTIDE SEQUENCE [LARGE SCALE GENOMIC DNA]</scope>
    <source>
        <strain evidence="10 11">ATCC 43878</strain>
    </source>
</reference>
<dbReference type="InterPro" id="IPR011006">
    <property type="entry name" value="CheY-like_superfamily"/>
</dbReference>
<dbReference type="InterPro" id="IPR039420">
    <property type="entry name" value="WalR-like"/>
</dbReference>
<dbReference type="PROSITE" id="PS50110">
    <property type="entry name" value="RESPONSE_REGULATORY"/>
    <property type="match status" value="1"/>
</dbReference>
<evidence type="ECO:0000259" key="9">
    <source>
        <dbReference type="PROSITE" id="PS51755"/>
    </source>
</evidence>
<name>A0A0W0SUJ6_9GAMM</name>
<dbReference type="SMART" id="SM00448">
    <property type="entry name" value="REC"/>
    <property type="match status" value="1"/>
</dbReference>
<keyword evidence="1 6" id="KW-0597">Phosphoprotein</keyword>
<organism evidence="10 11">
    <name type="scientific">Legionella brunensis</name>
    <dbReference type="NCBI Taxonomy" id="29422"/>
    <lineage>
        <taxon>Bacteria</taxon>
        <taxon>Pseudomonadati</taxon>
        <taxon>Pseudomonadota</taxon>
        <taxon>Gammaproteobacteria</taxon>
        <taxon>Legionellales</taxon>
        <taxon>Legionellaceae</taxon>
        <taxon>Legionella</taxon>
    </lineage>
</organism>
<evidence type="ECO:0000256" key="1">
    <source>
        <dbReference type="ARBA" id="ARBA00022553"/>
    </source>
</evidence>
<feature type="modified residue" description="4-aspartylphosphate" evidence="6">
    <location>
        <position position="51"/>
    </location>
</feature>
<dbReference type="Proteomes" id="UP000054742">
    <property type="component" value="Unassembled WGS sequence"/>
</dbReference>
<dbReference type="GO" id="GO:0000156">
    <property type="term" value="F:phosphorelay response regulator activity"/>
    <property type="evidence" value="ECO:0007669"/>
    <property type="project" value="TreeGrafter"/>
</dbReference>
<keyword evidence="2" id="KW-0902">Two-component regulatory system</keyword>
<dbReference type="InterPro" id="IPR006291">
    <property type="entry name" value="CusR-like"/>
</dbReference>
<dbReference type="Pfam" id="PF00486">
    <property type="entry name" value="Trans_reg_C"/>
    <property type="match status" value="1"/>
</dbReference>
<keyword evidence="3" id="KW-0805">Transcription regulation</keyword>
<accession>A0A0W0SUJ6</accession>
<dbReference type="PANTHER" id="PTHR48111">
    <property type="entry name" value="REGULATOR OF RPOS"/>
    <property type="match status" value="1"/>
</dbReference>
<evidence type="ECO:0000313" key="11">
    <source>
        <dbReference type="Proteomes" id="UP000054742"/>
    </source>
</evidence>
<dbReference type="STRING" id="29422.Lbru_0283"/>
<evidence type="ECO:0000256" key="6">
    <source>
        <dbReference type="PROSITE-ProRule" id="PRU00169"/>
    </source>
</evidence>
<dbReference type="Pfam" id="PF00072">
    <property type="entry name" value="Response_reg"/>
    <property type="match status" value="1"/>
</dbReference>
<dbReference type="GO" id="GO:0005829">
    <property type="term" value="C:cytosol"/>
    <property type="evidence" value="ECO:0007669"/>
    <property type="project" value="TreeGrafter"/>
</dbReference>
<dbReference type="Gene3D" id="6.10.250.690">
    <property type="match status" value="1"/>
</dbReference>
<dbReference type="CDD" id="cd00383">
    <property type="entry name" value="trans_reg_C"/>
    <property type="match status" value="1"/>
</dbReference>
<dbReference type="InterPro" id="IPR036388">
    <property type="entry name" value="WH-like_DNA-bd_sf"/>
</dbReference>
<dbReference type="FunFam" id="1.10.10.10:FF:000005">
    <property type="entry name" value="Two-component system response regulator"/>
    <property type="match status" value="1"/>
</dbReference>
<dbReference type="PROSITE" id="PS51755">
    <property type="entry name" value="OMPR_PHOB"/>
    <property type="match status" value="1"/>
</dbReference>
<evidence type="ECO:0000256" key="4">
    <source>
        <dbReference type="ARBA" id="ARBA00023125"/>
    </source>
</evidence>
<feature type="DNA-binding region" description="OmpR/PhoB-type" evidence="7">
    <location>
        <begin position="124"/>
        <end position="222"/>
    </location>
</feature>
<dbReference type="NCBIfam" id="TIGR01387">
    <property type="entry name" value="cztR_silR_copR"/>
    <property type="match status" value="1"/>
</dbReference>
<evidence type="ECO:0000256" key="3">
    <source>
        <dbReference type="ARBA" id="ARBA00023015"/>
    </source>
</evidence>
<dbReference type="AlphaFoldDB" id="A0A0W0SUJ6"/>
<evidence type="ECO:0000256" key="2">
    <source>
        <dbReference type="ARBA" id="ARBA00023012"/>
    </source>
</evidence>
<dbReference type="SUPFAM" id="SSF52172">
    <property type="entry name" value="CheY-like"/>
    <property type="match status" value="1"/>
</dbReference>